<dbReference type="GO" id="GO:0046491">
    <property type="term" value="P:L-methylmalonyl-CoA metabolic process"/>
    <property type="evidence" value="ECO:0007669"/>
    <property type="project" value="TreeGrafter"/>
</dbReference>
<dbReference type="AlphaFoldDB" id="A0A381Q1P5"/>
<dbReference type="InterPro" id="IPR051785">
    <property type="entry name" value="MMCE/EMCE_epimerase"/>
</dbReference>
<reference evidence="3" key="1">
    <citation type="submission" date="2018-05" db="EMBL/GenBank/DDBJ databases">
        <authorList>
            <person name="Lanie J.A."/>
            <person name="Ng W.-L."/>
            <person name="Kazmierczak K.M."/>
            <person name="Andrzejewski T.M."/>
            <person name="Davidsen T.M."/>
            <person name="Wayne K.J."/>
            <person name="Tettelin H."/>
            <person name="Glass J.I."/>
            <person name="Rusch D."/>
            <person name="Podicherti R."/>
            <person name="Tsui H.-C.T."/>
            <person name="Winkler M.E."/>
        </authorList>
    </citation>
    <scope>NUCLEOTIDE SEQUENCE</scope>
</reference>
<dbReference type="GO" id="GO:0004493">
    <property type="term" value="F:methylmalonyl-CoA epimerase activity"/>
    <property type="evidence" value="ECO:0007669"/>
    <property type="project" value="TreeGrafter"/>
</dbReference>
<feature type="domain" description="VOC" evidence="2">
    <location>
        <begin position="8"/>
        <end position="136"/>
    </location>
</feature>
<keyword evidence="1" id="KW-0479">Metal-binding</keyword>
<dbReference type="SUPFAM" id="SSF54593">
    <property type="entry name" value="Glyoxalase/Bleomycin resistance protein/Dihydroxybiphenyl dioxygenase"/>
    <property type="match status" value="1"/>
</dbReference>
<dbReference type="PANTHER" id="PTHR43048">
    <property type="entry name" value="METHYLMALONYL-COA EPIMERASE"/>
    <property type="match status" value="1"/>
</dbReference>
<evidence type="ECO:0000256" key="1">
    <source>
        <dbReference type="ARBA" id="ARBA00022723"/>
    </source>
</evidence>
<dbReference type="Pfam" id="PF13669">
    <property type="entry name" value="Glyoxalase_4"/>
    <property type="match status" value="1"/>
</dbReference>
<dbReference type="GO" id="GO:0046872">
    <property type="term" value="F:metal ion binding"/>
    <property type="evidence" value="ECO:0007669"/>
    <property type="project" value="UniProtKB-KW"/>
</dbReference>
<dbReference type="PROSITE" id="PS51819">
    <property type="entry name" value="VOC"/>
    <property type="match status" value="1"/>
</dbReference>
<protein>
    <recommendedName>
        <fullName evidence="2">VOC domain-containing protein</fullName>
    </recommendedName>
</protein>
<proteinExistence type="predicted"/>
<dbReference type="InterPro" id="IPR029068">
    <property type="entry name" value="Glyas_Bleomycin-R_OHBP_Dase"/>
</dbReference>
<dbReference type="InterPro" id="IPR037523">
    <property type="entry name" value="VOC_core"/>
</dbReference>
<dbReference type="EMBL" id="UINC01001164">
    <property type="protein sequence ID" value="SUZ73010.1"/>
    <property type="molecule type" value="Genomic_DNA"/>
</dbReference>
<sequence>MEWNMLNKVHHVTYVVESISDMAAYMERSFGIKPISTDEFTEQGFKSILFRIGETLVDFFEPMREDTTMARQLKATGPGVMHVAWGVDGIDAVFKSLQDNGNQMRGNAPAISPFGYKTANVETASSHGIHFQLAEGEPA</sequence>
<evidence type="ECO:0000313" key="3">
    <source>
        <dbReference type="EMBL" id="SUZ73010.1"/>
    </source>
</evidence>
<accession>A0A381Q1P5</accession>
<gene>
    <name evidence="3" type="ORF">METZ01_LOCUS25864</name>
</gene>
<dbReference type="PANTHER" id="PTHR43048:SF3">
    <property type="entry name" value="METHYLMALONYL-COA EPIMERASE, MITOCHONDRIAL"/>
    <property type="match status" value="1"/>
</dbReference>
<dbReference type="Gene3D" id="3.10.180.10">
    <property type="entry name" value="2,3-Dihydroxybiphenyl 1,2-Dioxygenase, domain 1"/>
    <property type="match status" value="1"/>
</dbReference>
<name>A0A381Q1P5_9ZZZZ</name>
<evidence type="ECO:0000259" key="2">
    <source>
        <dbReference type="PROSITE" id="PS51819"/>
    </source>
</evidence>
<organism evidence="3">
    <name type="scientific">marine metagenome</name>
    <dbReference type="NCBI Taxonomy" id="408172"/>
    <lineage>
        <taxon>unclassified sequences</taxon>
        <taxon>metagenomes</taxon>
        <taxon>ecological metagenomes</taxon>
    </lineage>
</organism>